<dbReference type="STRING" id="865937.Gilli_2902"/>
<dbReference type="PANTHER" id="PTHR31901:SF9">
    <property type="entry name" value="GH3 DOMAIN-CONTAINING PROTEIN"/>
    <property type="match status" value="1"/>
</dbReference>
<evidence type="ECO:0000259" key="1">
    <source>
        <dbReference type="Pfam" id="PF23571"/>
    </source>
</evidence>
<feature type="domain" description="GH3 middle" evidence="1">
    <location>
        <begin position="297"/>
        <end position="366"/>
    </location>
</feature>
<dbReference type="GO" id="GO:0016881">
    <property type="term" value="F:acid-amino acid ligase activity"/>
    <property type="evidence" value="ECO:0007669"/>
    <property type="project" value="TreeGrafter"/>
</dbReference>
<dbReference type="eggNOG" id="COG1541">
    <property type="taxonomic scope" value="Bacteria"/>
</dbReference>
<feature type="domain" description="GH3 C-terminal" evidence="2">
    <location>
        <begin position="384"/>
        <end position="493"/>
    </location>
</feature>
<dbReference type="Gene3D" id="3.40.50.12780">
    <property type="entry name" value="N-terminal domain of ligase-like"/>
    <property type="match status" value="1"/>
</dbReference>
<dbReference type="PANTHER" id="PTHR31901">
    <property type="entry name" value="GH3 DOMAIN-CONTAINING PROTEIN"/>
    <property type="match status" value="1"/>
</dbReference>
<dbReference type="Pfam" id="PF23571">
    <property type="entry name" value="GH3_M"/>
    <property type="match status" value="1"/>
</dbReference>
<evidence type="ECO:0000313" key="4">
    <source>
        <dbReference type="Proteomes" id="UP000003844"/>
    </source>
</evidence>
<gene>
    <name evidence="3" type="ORF">Gilli_2902</name>
</gene>
<dbReference type="EMBL" id="JH594606">
    <property type="protein sequence ID" value="EHQ03513.1"/>
    <property type="molecule type" value="Genomic_DNA"/>
</dbReference>
<proteinExistence type="predicted"/>
<dbReference type="AlphaFoldDB" id="H2C097"/>
<evidence type="ECO:0000259" key="2">
    <source>
        <dbReference type="Pfam" id="PF23572"/>
    </source>
</evidence>
<organism evidence="3 4">
    <name type="scientific">Gillisia limnaea (strain DSM 15749 / LMG 21470 / R-8282)</name>
    <dbReference type="NCBI Taxonomy" id="865937"/>
    <lineage>
        <taxon>Bacteria</taxon>
        <taxon>Pseudomonadati</taxon>
        <taxon>Bacteroidota</taxon>
        <taxon>Flavobacteriia</taxon>
        <taxon>Flavobacteriales</taxon>
        <taxon>Flavobacteriaceae</taxon>
        <taxon>Gillisia</taxon>
    </lineage>
</organism>
<protein>
    <submittedName>
        <fullName evidence="3">GH3 auxin-responsive promoter</fullName>
    </submittedName>
</protein>
<dbReference type="InterPro" id="IPR004993">
    <property type="entry name" value="GH3"/>
</dbReference>
<dbReference type="HOGENOM" id="CLU_016249_4_0_10"/>
<dbReference type="InterPro" id="IPR042099">
    <property type="entry name" value="ANL_N_sf"/>
</dbReference>
<keyword evidence="4" id="KW-1185">Reference proteome</keyword>
<dbReference type="GO" id="GO:0005737">
    <property type="term" value="C:cytoplasm"/>
    <property type="evidence" value="ECO:0007669"/>
    <property type="project" value="TreeGrafter"/>
</dbReference>
<name>H2C097_GILLR</name>
<dbReference type="Pfam" id="PF23572">
    <property type="entry name" value="GH3_C"/>
    <property type="match status" value="1"/>
</dbReference>
<dbReference type="InterPro" id="IPR055377">
    <property type="entry name" value="GH3_M"/>
</dbReference>
<dbReference type="OrthoDB" id="5678283at2"/>
<evidence type="ECO:0000313" key="3">
    <source>
        <dbReference type="EMBL" id="EHQ03513.1"/>
    </source>
</evidence>
<reference evidence="4" key="1">
    <citation type="journal article" date="2012" name="Stand. Genomic Sci.">
        <title>Genome sequence of the Antarctic rhodopsins-containing flavobacterium Gillisia limnaea type strain (R-8282(T)).</title>
        <authorList>
            <person name="Riedel T."/>
            <person name="Held B."/>
            <person name="Nolan M."/>
            <person name="Lucas S."/>
            <person name="Lapidus A."/>
            <person name="Tice H."/>
            <person name="Del Rio T.G."/>
            <person name="Cheng J.F."/>
            <person name="Han C."/>
            <person name="Tapia R."/>
            <person name="Goodwin L.A."/>
            <person name="Pitluck S."/>
            <person name="Liolios K."/>
            <person name="Mavromatis K."/>
            <person name="Pagani I."/>
            <person name="Ivanova N."/>
            <person name="Mikhailova N."/>
            <person name="Pati A."/>
            <person name="Chen A."/>
            <person name="Palaniappan K."/>
            <person name="Land M."/>
            <person name="Rohde M."/>
            <person name="Tindall B.J."/>
            <person name="Detter J.C."/>
            <person name="Goker M."/>
            <person name="Bristow J."/>
            <person name="Eisen J.A."/>
            <person name="Markowitz V."/>
            <person name="Hugenholtz P."/>
            <person name="Kyrpides N.C."/>
            <person name="Klenk H.P."/>
            <person name="Woyke T."/>
        </authorList>
    </citation>
    <scope>NUCLEOTIDE SEQUENCE [LARGE SCALE GENOMIC DNA]</scope>
    <source>
        <strain evidence="4">DSM 15749 / LMG 21470 / R-8282</strain>
    </source>
</reference>
<dbReference type="InterPro" id="IPR055378">
    <property type="entry name" value="GH3_C"/>
</dbReference>
<dbReference type="RefSeq" id="WP_006989819.1">
    <property type="nucleotide sequence ID" value="NZ_JH594606.1"/>
</dbReference>
<dbReference type="Proteomes" id="UP000003844">
    <property type="component" value="Unassembled WGS sequence"/>
</dbReference>
<dbReference type="Pfam" id="PF03321">
    <property type="entry name" value="GH3"/>
    <property type="match status" value="1"/>
</dbReference>
<sequence length="502" mass="57771">MPIPLVNSIASWFLKKRIHQMELFMKYPNEVQQELLRHLISKAKNTEFGKKYDFAGIQNYESFARNVPIHSYEEYEPEIERCRRGENNIFWPTPIKWFAKSSGTTNAKSKFIPVSDDSLENCHYAAGKDLLCMYLNNNPNSQLFTGKSLRLGGSKEIYRNNGTSYGDLSAILIDNMPFWAEFSSTPSNEVSLMSNWEVKMQAIVNETIKEKVTSLAGVPSWMLVLLNNVLETSGKENLFEVWPSLEVYFHGGVNFDPYAPQYQKILPRDTFRFYEIYNASEGFLACQDLNNSEGLLLMLDYGIFYEFIPMDTYGSPNQKIIPLNEVQTETNYAVIITTNAGLWRYKIGDTVRFTSISPYRIKVSGRTKHHINVFGEELIIENSDSALKKASQITGCEIVEYTAAPIFMEGKEKGAHEWIIEFKTPPKDLEAFTRALDLALQEVNSDYEAKRFNNMTLNIPTVHPAREYLFYDWLKKHGKLGGQHKIPRLSNKRTYVEELLLM</sequence>
<accession>H2C097</accession>